<dbReference type="InterPro" id="IPR029055">
    <property type="entry name" value="Ntn_hydrolases_N"/>
</dbReference>
<sequence length="143" mass="14779">MRSREKPAELSSRHRRPAPQAATHSAGPPGKRFSCLSNATALAEAFAPLPERQPSPPGGALSGAELIAHMYAKVGVELLGLLRGAFTFVLYESKTSRVLAARDGAGGCPLWQARGGASGSLVLSCARGLLEAAGCGEVVELMP</sequence>
<evidence type="ECO:0000259" key="2">
    <source>
        <dbReference type="Pfam" id="PF13537"/>
    </source>
</evidence>
<feature type="compositionally biased region" description="Basic and acidic residues" evidence="1">
    <location>
        <begin position="1"/>
        <end position="12"/>
    </location>
</feature>
<proteinExistence type="predicted"/>
<evidence type="ECO:0000313" key="3">
    <source>
        <dbReference type="EMBL" id="PNH02962.1"/>
    </source>
</evidence>
<dbReference type="Gene3D" id="3.60.20.10">
    <property type="entry name" value="Glutamine Phosphoribosylpyrophosphate, subunit 1, domain 1"/>
    <property type="match status" value="1"/>
</dbReference>
<dbReference type="Pfam" id="PF13537">
    <property type="entry name" value="GATase_7"/>
    <property type="match status" value="1"/>
</dbReference>
<protein>
    <submittedName>
        <fullName evidence="3">Asparagine synthetase [glutamine-hydrolyzing]</fullName>
    </submittedName>
</protein>
<evidence type="ECO:0000256" key="1">
    <source>
        <dbReference type="SAM" id="MobiDB-lite"/>
    </source>
</evidence>
<feature type="non-terminal residue" evidence="3">
    <location>
        <position position="143"/>
    </location>
</feature>
<evidence type="ECO:0000313" key="4">
    <source>
        <dbReference type="Proteomes" id="UP000236333"/>
    </source>
</evidence>
<dbReference type="SUPFAM" id="SSF56235">
    <property type="entry name" value="N-terminal nucleophile aminohydrolases (Ntn hydrolases)"/>
    <property type="match status" value="1"/>
</dbReference>
<feature type="domain" description="Glutamine amidotransferase type-2" evidence="2">
    <location>
        <begin position="62"/>
        <end position="116"/>
    </location>
</feature>
<feature type="region of interest" description="Disordered" evidence="1">
    <location>
        <begin position="1"/>
        <end position="32"/>
    </location>
</feature>
<dbReference type="AlphaFoldDB" id="A0A2J7ZRR3"/>
<reference evidence="3 4" key="1">
    <citation type="journal article" date="2017" name="Mol. Biol. Evol.">
        <title>The 4-celled Tetrabaena socialis nuclear genome reveals the essential components for genetic control of cell number at the origin of multicellularity in the volvocine lineage.</title>
        <authorList>
            <person name="Featherston J."/>
            <person name="Arakaki Y."/>
            <person name="Hanschen E.R."/>
            <person name="Ferris P.J."/>
            <person name="Michod R.E."/>
            <person name="Olson B.J.S.C."/>
            <person name="Nozaki H."/>
            <person name="Durand P.M."/>
        </authorList>
    </citation>
    <scope>NUCLEOTIDE SEQUENCE [LARGE SCALE GENOMIC DNA]</scope>
    <source>
        <strain evidence="3 4">NIES-571</strain>
    </source>
</reference>
<keyword evidence="4" id="KW-1185">Reference proteome</keyword>
<dbReference type="Proteomes" id="UP000236333">
    <property type="component" value="Unassembled WGS sequence"/>
</dbReference>
<organism evidence="3 4">
    <name type="scientific">Tetrabaena socialis</name>
    <dbReference type="NCBI Taxonomy" id="47790"/>
    <lineage>
        <taxon>Eukaryota</taxon>
        <taxon>Viridiplantae</taxon>
        <taxon>Chlorophyta</taxon>
        <taxon>core chlorophytes</taxon>
        <taxon>Chlorophyceae</taxon>
        <taxon>CS clade</taxon>
        <taxon>Chlamydomonadales</taxon>
        <taxon>Tetrabaenaceae</taxon>
        <taxon>Tetrabaena</taxon>
    </lineage>
</organism>
<dbReference type="InterPro" id="IPR017932">
    <property type="entry name" value="GATase_2_dom"/>
</dbReference>
<gene>
    <name evidence="3" type="ORF">TSOC_011011</name>
</gene>
<accession>A0A2J7ZRR3</accession>
<comment type="caution">
    <text evidence="3">The sequence shown here is derived from an EMBL/GenBank/DDBJ whole genome shotgun (WGS) entry which is preliminary data.</text>
</comment>
<dbReference type="OrthoDB" id="2019121at2759"/>
<dbReference type="EMBL" id="PGGS01000568">
    <property type="protein sequence ID" value="PNH02962.1"/>
    <property type="molecule type" value="Genomic_DNA"/>
</dbReference>
<name>A0A2J7ZRR3_9CHLO</name>